<dbReference type="Gene3D" id="1.20.1280.50">
    <property type="match status" value="1"/>
</dbReference>
<dbReference type="AlphaFoldDB" id="A0AAD6TXB3"/>
<evidence type="ECO:0000259" key="2">
    <source>
        <dbReference type="Pfam" id="PF12937"/>
    </source>
</evidence>
<name>A0AAD6TXB3_9AGAR</name>
<reference evidence="3" key="1">
    <citation type="submission" date="2023-03" db="EMBL/GenBank/DDBJ databases">
        <title>Massive genome expansion in bonnet fungi (Mycena s.s.) driven by repeated elements and novel gene families across ecological guilds.</title>
        <authorList>
            <consortium name="Lawrence Berkeley National Laboratory"/>
            <person name="Harder C.B."/>
            <person name="Miyauchi S."/>
            <person name="Viragh M."/>
            <person name="Kuo A."/>
            <person name="Thoen E."/>
            <person name="Andreopoulos B."/>
            <person name="Lu D."/>
            <person name="Skrede I."/>
            <person name="Drula E."/>
            <person name="Henrissat B."/>
            <person name="Morin E."/>
            <person name="Kohler A."/>
            <person name="Barry K."/>
            <person name="LaButti K."/>
            <person name="Morin E."/>
            <person name="Salamov A."/>
            <person name="Lipzen A."/>
            <person name="Mereny Z."/>
            <person name="Hegedus B."/>
            <person name="Baldrian P."/>
            <person name="Stursova M."/>
            <person name="Weitz H."/>
            <person name="Taylor A."/>
            <person name="Grigoriev I.V."/>
            <person name="Nagy L.G."/>
            <person name="Martin F."/>
            <person name="Kauserud H."/>
        </authorList>
    </citation>
    <scope>NUCLEOTIDE SEQUENCE</scope>
    <source>
        <strain evidence="3">CBHHK173m</strain>
    </source>
</reference>
<evidence type="ECO:0000256" key="1">
    <source>
        <dbReference type="SAM" id="Coils"/>
    </source>
</evidence>
<dbReference type="Gene3D" id="3.80.10.10">
    <property type="entry name" value="Ribonuclease Inhibitor"/>
    <property type="match status" value="1"/>
</dbReference>
<evidence type="ECO:0000313" key="3">
    <source>
        <dbReference type="EMBL" id="KAJ7077532.1"/>
    </source>
</evidence>
<dbReference type="EMBL" id="JARJCN010000072">
    <property type="protein sequence ID" value="KAJ7077532.1"/>
    <property type="molecule type" value="Genomic_DNA"/>
</dbReference>
<feature type="coiled-coil region" evidence="1">
    <location>
        <begin position="19"/>
        <end position="46"/>
    </location>
</feature>
<dbReference type="Pfam" id="PF12937">
    <property type="entry name" value="F-box-like"/>
    <property type="match status" value="1"/>
</dbReference>
<dbReference type="SUPFAM" id="SSF52047">
    <property type="entry name" value="RNI-like"/>
    <property type="match status" value="1"/>
</dbReference>
<protein>
    <recommendedName>
        <fullName evidence="2">F-box domain-containing protein</fullName>
    </recommendedName>
</protein>
<accession>A0AAD6TXB3</accession>
<organism evidence="3 4">
    <name type="scientific">Mycena belliarum</name>
    <dbReference type="NCBI Taxonomy" id="1033014"/>
    <lineage>
        <taxon>Eukaryota</taxon>
        <taxon>Fungi</taxon>
        <taxon>Dikarya</taxon>
        <taxon>Basidiomycota</taxon>
        <taxon>Agaricomycotina</taxon>
        <taxon>Agaricomycetes</taxon>
        <taxon>Agaricomycetidae</taxon>
        <taxon>Agaricales</taxon>
        <taxon>Marasmiineae</taxon>
        <taxon>Mycenaceae</taxon>
        <taxon>Mycena</taxon>
    </lineage>
</organism>
<dbReference type="Proteomes" id="UP001222325">
    <property type="component" value="Unassembled WGS sequence"/>
</dbReference>
<keyword evidence="4" id="KW-1185">Reference proteome</keyword>
<evidence type="ECO:0000313" key="4">
    <source>
        <dbReference type="Proteomes" id="UP001222325"/>
    </source>
</evidence>
<dbReference type="InterPro" id="IPR032675">
    <property type="entry name" value="LRR_dom_sf"/>
</dbReference>
<feature type="domain" description="F-box" evidence="2">
    <location>
        <begin position="70"/>
        <end position="121"/>
    </location>
</feature>
<proteinExistence type="predicted"/>
<sequence length="517" mass="58187">MESMLTSDPSSEARTRSTLAVLLEEYATLKREEESALEALARLQRRTCSLEREIADCRGALARARLGDFPAEILAGIFLLAVAADPTPLPSLRQSPVSVSRVCRRWRLVALDTPRLWSAMTLDFANPPKFDENLWMARMLALSATALASVRIVNSKSRHFRQTVAPFIQRIGHLDLRVRPWDLGTLLGDSAHALHTLVVRHAPRPARFDSTVWQLPSLRKRLEPIIRVSQFTVEVQHLTVLRMSRVNWQLSDFLLVLLSCSALSELDAALIHVEDDQWRSTVEQLRETQVVVPELRSLVLRFQDAFDFRMVFVYLCTPQLRLLDLAFKNIWSTPLDDLGQILTEFNSSSGEHLESLTITIKNMPVSFDNGSLIPPFPALRQLRIHGCEDSAHPLTWLYERQHAYFLPCLEELEVHTDADVETWVAGIMAAARLRGPAMRLSLPGAGPRALRRIVVEQPTNLPSSHRRAVPLEWQHRIAEFAAHGLAISISPYDFDPDAELEEAGPSWPAQLDAASAG</sequence>
<dbReference type="InterPro" id="IPR001810">
    <property type="entry name" value="F-box_dom"/>
</dbReference>
<gene>
    <name evidence="3" type="ORF">B0H15DRAFT_861581</name>
</gene>
<comment type="caution">
    <text evidence="3">The sequence shown here is derived from an EMBL/GenBank/DDBJ whole genome shotgun (WGS) entry which is preliminary data.</text>
</comment>
<keyword evidence="1" id="KW-0175">Coiled coil</keyword>